<dbReference type="AlphaFoldDB" id="A0A9J5Y9E8"/>
<dbReference type="EMBL" id="JACXVP010000007">
    <property type="protein sequence ID" value="KAG5596969.1"/>
    <property type="molecule type" value="Genomic_DNA"/>
</dbReference>
<evidence type="ECO:0000313" key="2">
    <source>
        <dbReference type="Proteomes" id="UP000824120"/>
    </source>
</evidence>
<gene>
    <name evidence="1" type="ORF">H5410_038201</name>
</gene>
<proteinExistence type="predicted"/>
<reference evidence="1 2" key="1">
    <citation type="submission" date="2020-09" db="EMBL/GenBank/DDBJ databases">
        <title>De no assembly of potato wild relative species, Solanum commersonii.</title>
        <authorList>
            <person name="Cho K."/>
        </authorList>
    </citation>
    <scope>NUCLEOTIDE SEQUENCE [LARGE SCALE GENOMIC DNA]</scope>
    <source>
        <strain evidence="1">LZ3.2</strain>
        <tissue evidence="1">Leaf</tissue>
    </source>
</reference>
<comment type="caution">
    <text evidence="1">The sequence shown here is derived from an EMBL/GenBank/DDBJ whole genome shotgun (WGS) entry which is preliminary data.</text>
</comment>
<evidence type="ECO:0000313" key="1">
    <source>
        <dbReference type="EMBL" id="KAG5596969.1"/>
    </source>
</evidence>
<sequence length="92" mass="10743">MMSSFRNPCKFFDWYDPEFPSQLEIACDASMFKWFIAAIPCVHGIPFNSQHLQLLSIDPSSQYVHLLLQYQSNLLKNNHHQFLIGPLQPHHS</sequence>
<accession>A0A9J5Y9E8</accession>
<keyword evidence="2" id="KW-1185">Reference proteome</keyword>
<organism evidence="1 2">
    <name type="scientific">Solanum commersonii</name>
    <name type="common">Commerson's wild potato</name>
    <name type="synonym">Commerson's nightshade</name>
    <dbReference type="NCBI Taxonomy" id="4109"/>
    <lineage>
        <taxon>Eukaryota</taxon>
        <taxon>Viridiplantae</taxon>
        <taxon>Streptophyta</taxon>
        <taxon>Embryophyta</taxon>
        <taxon>Tracheophyta</taxon>
        <taxon>Spermatophyta</taxon>
        <taxon>Magnoliopsida</taxon>
        <taxon>eudicotyledons</taxon>
        <taxon>Gunneridae</taxon>
        <taxon>Pentapetalae</taxon>
        <taxon>asterids</taxon>
        <taxon>lamiids</taxon>
        <taxon>Solanales</taxon>
        <taxon>Solanaceae</taxon>
        <taxon>Solanoideae</taxon>
        <taxon>Solaneae</taxon>
        <taxon>Solanum</taxon>
    </lineage>
</organism>
<protein>
    <submittedName>
        <fullName evidence="1">Uncharacterized protein</fullName>
    </submittedName>
</protein>
<dbReference type="Proteomes" id="UP000824120">
    <property type="component" value="Chromosome 7"/>
</dbReference>
<name>A0A9J5Y9E8_SOLCO</name>